<dbReference type="InterPro" id="IPR050639">
    <property type="entry name" value="SSR_resolvase"/>
</dbReference>
<evidence type="ECO:0000313" key="9">
    <source>
        <dbReference type="Proteomes" id="UP000283295"/>
    </source>
</evidence>
<organism evidence="8 9">
    <name type="scientific">Coprococcus eutactus</name>
    <dbReference type="NCBI Taxonomy" id="33043"/>
    <lineage>
        <taxon>Bacteria</taxon>
        <taxon>Bacillati</taxon>
        <taxon>Bacillota</taxon>
        <taxon>Clostridia</taxon>
        <taxon>Lachnospirales</taxon>
        <taxon>Lachnospiraceae</taxon>
        <taxon>Coprococcus</taxon>
    </lineage>
</organism>
<dbReference type="InterPro" id="IPR036162">
    <property type="entry name" value="Resolvase-like_N_sf"/>
</dbReference>
<proteinExistence type="inferred from homology"/>
<gene>
    <name evidence="8" type="ORF">DWX94_13200</name>
</gene>
<dbReference type="Proteomes" id="UP000283295">
    <property type="component" value="Unassembled WGS sequence"/>
</dbReference>
<feature type="active site" description="O-(5'-phospho-DNA)-serine intermediate" evidence="5 6">
    <location>
        <position position="12"/>
    </location>
</feature>
<evidence type="ECO:0000256" key="4">
    <source>
        <dbReference type="ARBA" id="ARBA00023172"/>
    </source>
</evidence>
<dbReference type="EMBL" id="QRVK01000056">
    <property type="protein sequence ID" value="RGS36044.1"/>
    <property type="molecule type" value="Genomic_DNA"/>
</dbReference>
<dbReference type="OrthoDB" id="9797501at2"/>
<protein>
    <submittedName>
        <fullName evidence="8">Recombinase family protein</fullName>
    </submittedName>
</protein>
<dbReference type="PANTHER" id="PTHR30461:SF26">
    <property type="entry name" value="RESOLVASE HOMOLOG YNEB"/>
    <property type="match status" value="1"/>
</dbReference>
<dbReference type="Gene3D" id="3.40.50.1390">
    <property type="entry name" value="Resolvase, N-terminal catalytic domain"/>
    <property type="match status" value="1"/>
</dbReference>
<evidence type="ECO:0000313" key="8">
    <source>
        <dbReference type="EMBL" id="RGS36044.1"/>
    </source>
</evidence>
<dbReference type="GO" id="GO:0003677">
    <property type="term" value="F:DNA binding"/>
    <property type="evidence" value="ECO:0007669"/>
    <property type="project" value="UniProtKB-KW"/>
</dbReference>
<dbReference type="AlphaFoldDB" id="A0A3R5WK42"/>
<accession>A0A3R5WK42</accession>
<dbReference type="SMART" id="SM00857">
    <property type="entry name" value="Resolvase"/>
    <property type="match status" value="1"/>
</dbReference>
<dbReference type="CDD" id="cd03768">
    <property type="entry name" value="SR_ResInv"/>
    <property type="match status" value="1"/>
</dbReference>
<keyword evidence="4" id="KW-0233">DNA recombination</keyword>
<keyword evidence="3" id="KW-0238">DNA-binding</keyword>
<dbReference type="GO" id="GO:0000150">
    <property type="term" value="F:DNA strand exchange activity"/>
    <property type="evidence" value="ECO:0007669"/>
    <property type="project" value="InterPro"/>
</dbReference>
<keyword evidence="2" id="KW-0229">DNA integration</keyword>
<feature type="domain" description="Resolvase/invertase-type recombinase catalytic" evidence="7">
    <location>
        <begin position="4"/>
        <end position="150"/>
    </location>
</feature>
<evidence type="ECO:0000256" key="2">
    <source>
        <dbReference type="ARBA" id="ARBA00022908"/>
    </source>
</evidence>
<evidence type="ECO:0000256" key="6">
    <source>
        <dbReference type="PROSITE-ProRule" id="PRU10137"/>
    </source>
</evidence>
<evidence type="ECO:0000256" key="1">
    <source>
        <dbReference type="ARBA" id="ARBA00009913"/>
    </source>
</evidence>
<reference evidence="8 9" key="1">
    <citation type="submission" date="2018-08" db="EMBL/GenBank/DDBJ databases">
        <title>A genome reference for cultivated species of the human gut microbiota.</title>
        <authorList>
            <person name="Zou Y."/>
            <person name="Xue W."/>
            <person name="Luo G."/>
        </authorList>
    </citation>
    <scope>NUCLEOTIDE SEQUENCE [LARGE SCALE GENOMIC DNA]</scope>
    <source>
        <strain evidence="8 9">AF22-21</strain>
    </source>
</reference>
<name>A0A3R5WK42_9FIRM</name>
<dbReference type="InterPro" id="IPR006118">
    <property type="entry name" value="Recombinase_CS"/>
</dbReference>
<sequence>MTGRKYGYARVSSNSQNLDRQIIALKEYVEDTNIIVDKKSGKNLEREGYQALKGPMGLRRGDSLYVVSLDRLSRSKQDILSEVKWFKDSGIDLRILDLPTTMIDFPEGQEWIRDMINNILIEVLGSIAEQERITIRKRQRAGIEAAKKKGKHLGRHSVAKPENYDDVMKLWKTKNITAVEAMKRLGVTKTLFYKWAKEMEDRKS</sequence>
<comment type="caution">
    <text evidence="8">The sequence shown here is derived from an EMBL/GenBank/DDBJ whole genome shotgun (WGS) entry which is preliminary data.</text>
</comment>
<dbReference type="PROSITE" id="PS00397">
    <property type="entry name" value="RECOMBINASES_1"/>
    <property type="match status" value="1"/>
</dbReference>
<dbReference type="PROSITE" id="PS51736">
    <property type="entry name" value="RECOMBINASES_3"/>
    <property type="match status" value="1"/>
</dbReference>
<dbReference type="SUPFAM" id="SSF53041">
    <property type="entry name" value="Resolvase-like"/>
    <property type="match status" value="1"/>
</dbReference>
<dbReference type="GO" id="GO:0015074">
    <property type="term" value="P:DNA integration"/>
    <property type="evidence" value="ECO:0007669"/>
    <property type="project" value="UniProtKB-KW"/>
</dbReference>
<evidence type="ECO:0000259" key="7">
    <source>
        <dbReference type="PROSITE" id="PS51736"/>
    </source>
</evidence>
<evidence type="ECO:0000256" key="5">
    <source>
        <dbReference type="PIRSR" id="PIRSR606118-50"/>
    </source>
</evidence>
<dbReference type="Pfam" id="PF00239">
    <property type="entry name" value="Resolvase"/>
    <property type="match status" value="1"/>
</dbReference>
<comment type="similarity">
    <text evidence="1">Belongs to the site-specific recombinase resolvase family.</text>
</comment>
<dbReference type="InterPro" id="IPR006119">
    <property type="entry name" value="Resolv_N"/>
</dbReference>
<evidence type="ECO:0000256" key="3">
    <source>
        <dbReference type="ARBA" id="ARBA00023125"/>
    </source>
</evidence>
<dbReference type="PANTHER" id="PTHR30461">
    <property type="entry name" value="DNA-INVERTASE FROM LAMBDOID PROPHAGE"/>
    <property type="match status" value="1"/>
</dbReference>